<evidence type="ECO:0000313" key="2">
    <source>
        <dbReference type="EMBL" id="TBU24082.1"/>
    </source>
</evidence>
<protein>
    <submittedName>
        <fullName evidence="2">Uncharacterized protein</fullName>
    </submittedName>
</protein>
<feature type="region of interest" description="Disordered" evidence="1">
    <location>
        <begin position="1"/>
        <end position="23"/>
    </location>
</feature>
<dbReference type="EMBL" id="ML143488">
    <property type="protein sequence ID" value="TBU24082.1"/>
    <property type="molecule type" value="Genomic_DNA"/>
</dbReference>
<organism evidence="2">
    <name type="scientific">Dichomitus squalens</name>
    <dbReference type="NCBI Taxonomy" id="114155"/>
    <lineage>
        <taxon>Eukaryota</taxon>
        <taxon>Fungi</taxon>
        <taxon>Dikarya</taxon>
        <taxon>Basidiomycota</taxon>
        <taxon>Agaricomycotina</taxon>
        <taxon>Agaricomycetes</taxon>
        <taxon>Polyporales</taxon>
        <taxon>Polyporaceae</taxon>
        <taxon>Dichomitus</taxon>
    </lineage>
</organism>
<accession>A0A4Q9MDJ5</accession>
<reference evidence="2" key="1">
    <citation type="submission" date="2019-01" db="EMBL/GenBank/DDBJ databases">
        <title>Draft genome sequences of three monokaryotic isolates of the white-rot basidiomycete fungus Dichomitus squalens.</title>
        <authorList>
            <consortium name="DOE Joint Genome Institute"/>
            <person name="Lopez S.C."/>
            <person name="Andreopoulos B."/>
            <person name="Pangilinan J."/>
            <person name="Lipzen A."/>
            <person name="Riley R."/>
            <person name="Ahrendt S."/>
            <person name="Ng V."/>
            <person name="Barry K."/>
            <person name="Daum C."/>
            <person name="Grigoriev I.V."/>
            <person name="Hilden K.S."/>
            <person name="Makela M.R."/>
            <person name="de Vries R.P."/>
        </authorList>
    </citation>
    <scope>NUCLEOTIDE SEQUENCE [LARGE SCALE GENOMIC DNA]</scope>
    <source>
        <strain evidence="2">OM18370.1</strain>
    </source>
</reference>
<proteinExistence type="predicted"/>
<sequence>MGTRSRSVQDLRPQQSSNSVSARTRSILSHMDGISLPLSSRPRVWPGASMSSHTVFANAFPSQTLL</sequence>
<dbReference type="AlphaFoldDB" id="A0A4Q9MDJ5"/>
<gene>
    <name evidence="2" type="ORF">BD311DRAFT_767279</name>
</gene>
<evidence type="ECO:0000256" key="1">
    <source>
        <dbReference type="SAM" id="MobiDB-lite"/>
    </source>
</evidence>
<dbReference type="Proteomes" id="UP000292957">
    <property type="component" value="Unassembled WGS sequence"/>
</dbReference>
<name>A0A4Q9MDJ5_9APHY</name>